<proteinExistence type="predicted"/>
<evidence type="ECO:0000313" key="4">
    <source>
        <dbReference type="EMBL" id="CQD18911.1"/>
    </source>
</evidence>
<dbReference type="Proteomes" id="UP000182227">
    <property type="component" value="Unassembled WGS sequence"/>
</dbReference>
<dbReference type="EMBL" id="CTEF01000003">
    <property type="protein sequence ID" value="CQD18911.1"/>
    <property type="molecule type" value="Genomic_DNA"/>
</dbReference>
<feature type="transmembrane region" description="Helical" evidence="2">
    <location>
        <begin position="206"/>
        <end position="227"/>
    </location>
</feature>
<protein>
    <submittedName>
        <fullName evidence="4">LprJ protein</fullName>
    </submittedName>
</protein>
<evidence type="ECO:0000313" key="5">
    <source>
        <dbReference type="Proteomes" id="UP000182227"/>
    </source>
</evidence>
<organism evidence="4 5">
    <name type="scientific">Mycolicibacterium conceptionense</name>
    <dbReference type="NCBI Taxonomy" id="451644"/>
    <lineage>
        <taxon>Bacteria</taxon>
        <taxon>Bacillati</taxon>
        <taxon>Actinomycetota</taxon>
        <taxon>Actinomycetes</taxon>
        <taxon>Mycobacteriales</taxon>
        <taxon>Mycobacteriaceae</taxon>
        <taxon>Mycolicibacterium</taxon>
    </lineage>
</organism>
<dbReference type="InterPro" id="IPR007969">
    <property type="entry name" value="DUF732"/>
</dbReference>
<evidence type="ECO:0000256" key="2">
    <source>
        <dbReference type="SAM" id="Phobius"/>
    </source>
</evidence>
<dbReference type="AlphaFoldDB" id="A0A0U1DM09"/>
<reference evidence="4 5" key="1">
    <citation type="submission" date="2015-03" db="EMBL/GenBank/DDBJ databases">
        <authorList>
            <person name="Murphy D."/>
        </authorList>
    </citation>
    <scope>NUCLEOTIDE SEQUENCE [LARGE SCALE GENOMIC DNA]</scope>
    <source>
        <strain evidence="4 5">D16</strain>
    </source>
</reference>
<keyword evidence="2" id="KW-1133">Transmembrane helix</keyword>
<name>A0A0U1DM09_9MYCO</name>
<dbReference type="Pfam" id="PF05305">
    <property type="entry name" value="DUF732"/>
    <property type="match status" value="1"/>
</dbReference>
<evidence type="ECO:0000256" key="1">
    <source>
        <dbReference type="SAM" id="MobiDB-lite"/>
    </source>
</evidence>
<gene>
    <name evidence="4" type="ORF">BN970_04227</name>
</gene>
<feature type="region of interest" description="Disordered" evidence="1">
    <location>
        <begin position="170"/>
        <end position="191"/>
    </location>
</feature>
<keyword evidence="2" id="KW-0472">Membrane</keyword>
<keyword evidence="2" id="KW-0812">Transmembrane</keyword>
<feature type="domain" description="DUF732" evidence="3">
    <location>
        <begin position="233"/>
        <end position="302"/>
    </location>
</feature>
<sequence length="328" mass="34168">MADHAYITYEEFGRRFFEVAVSEERVGDAIGAIAGDEFEMGPIAQGPGKIAKVTARVNIQKPRVSRIVGDTITFSIRIPLEIDMVIDLRIDRPKFMVFGEIALRASALAAEPLLLILDVKKPRPSDISIHVTSKSLRAEVLRILAGVDARSNGSSPRTWPARSIARLLSRPRSSTSPKNSTPPGVGSEAARTITAMPRNVIRSCRVLAVTVGVTLAGIAAGVIAAPAEADPIDSVFVDSLSRAGVTAADPAQAVVLGQSVCPMLAEPGQTAADVAAKVADTGGMSLGPATMFTGVAISTFCPAMVAKAGEGNLLGGPADLAWSILGFS</sequence>
<accession>A0A0U1DM09</accession>
<evidence type="ECO:0000259" key="3">
    <source>
        <dbReference type="Pfam" id="PF05305"/>
    </source>
</evidence>